<dbReference type="InterPro" id="IPR010330">
    <property type="entry name" value="CoiA_nuc"/>
</dbReference>
<proteinExistence type="predicted"/>
<dbReference type="Proteomes" id="UP000664056">
    <property type="component" value="Unassembled WGS sequence"/>
</dbReference>
<sequence>MDTIEKHSLWELEVENFDRVVLASELIDFMSSDTSDADVSQSILKSFIAKSLAESGVYAKCSNCGCPVHFIARNATTEAYFRHIPSRAPSIEKMQRCSFYSNSETFFGKGQIYKGEGKWHFETKHFLAEHLKAIGYKHVYVEKFIFSKDPETDKRRKPDISFVDIDGNRFVIELTRWWMSPEVVYEREKFFRTEGYNLIWLFSPNCEDANPVTLNMILYGSAASREEASADVLSKVECNAFVLSDEAIRRMTVHRNLTFEVMYPVPTYNSNLQRIDIHKHSQWALLEELNLDPKHRLPFAVKTSKSFKDAMDEKRFSERRALAEKIRQLRQWALAEPTFVSEGEHDDKMQQVRSMSSYNGNIRCARRLMAYEQMAIKNLDNAYAKFMASKTRRQVAKEIRFVRSAIREHLLDIERLQSENFLQARYSRITKIADSVKQYQSLQLVTFINKSLTKVEKQLQEIRAKRTAVTRAEQASKQKSLDNHIKERETFIEELRVGFSDIPEDLSILQMKKERIVRKAKEYGFLGRADELELTFNTAVKNAYHDYEIKNYPNLSKGWSPELRYKTELDAAFTLCAKTLHKRDPQKKKVDSYQQATRRLLSQFRVSLNEQIGRFYQDLQYADQPTFAALLRKNAATVNRMGECFSYMQSHGYRNNSDIHTQLEIMGGSIEQFHRGVDLRTIVRLFSDENRRHFGLDEQTGQSV</sequence>
<dbReference type="RefSeq" id="WP_206623111.1">
    <property type="nucleotide sequence ID" value="NZ_JAFKOQ010000028.1"/>
</dbReference>
<evidence type="ECO:0000313" key="2">
    <source>
        <dbReference type="EMBL" id="MBN8124345.1"/>
    </source>
</evidence>
<gene>
    <name evidence="2" type="ORF">J0J18_21660</name>
</gene>
<accession>A0AAW4HHA8</accession>
<evidence type="ECO:0000313" key="3">
    <source>
        <dbReference type="Proteomes" id="UP000664056"/>
    </source>
</evidence>
<dbReference type="Pfam" id="PF06054">
    <property type="entry name" value="CoiA_nuc"/>
    <property type="match status" value="1"/>
</dbReference>
<feature type="domain" description="Competence protein CoiA nuclease-like" evidence="1">
    <location>
        <begin position="116"/>
        <end position="205"/>
    </location>
</feature>
<organism evidence="2 3">
    <name type="scientific">Vibrio vulnificus</name>
    <dbReference type="NCBI Taxonomy" id="672"/>
    <lineage>
        <taxon>Bacteria</taxon>
        <taxon>Pseudomonadati</taxon>
        <taxon>Pseudomonadota</taxon>
        <taxon>Gammaproteobacteria</taxon>
        <taxon>Vibrionales</taxon>
        <taxon>Vibrionaceae</taxon>
        <taxon>Vibrio</taxon>
    </lineage>
</organism>
<dbReference type="EMBL" id="JAFKOQ010000028">
    <property type="protein sequence ID" value="MBN8124345.1"/>
    <property type="molecule type" value="Genomic_DNA"/>
</dbReference>
<protein>
    <recommendedName>
        <fullName evidence="1">Competence protein CoiA nuclease-like domain-containing protein</fullName>
    </recommendedName>
</protein>
<comment type="caution">
    <text evidence="2">The sequence shown here is derived from an EMBL/GenBank/DDBJ whole genome shotgun (WGS) entry which is preliminary data.</text>
</comment>
<reference evidence="2" key="1">
    <citation type="submission" date="2021-03" db="EMBL/GenBank/DDBJ databases">
        <title>Study of the foodborne Vibrio vulnificus isolates from China.</title>
        <authorList>
            <person name="Zheng Z."/>
            <person name="Ye L."/>
        </authorList>
    </citation>
    <scope>NUCLEOTIDE SEQUENCE</scope>
    <source>
        <strain evidence="2">Vv1582</strain>
    </source>
</reference>
<dbReference type="AlphaFoldDB" id="A0AAW4HHA8"/>
<evidence type="ECO:0000259" key="1">
    <source>
        <dbReference type="Pfam" id="PF06054"/>
    </source>
</evidence>
<name>A0AAW4HHA8_VIBVL</name>